<dbReference type="CDD" id="cd00383">
    <property type="entry name" value="trans_reg_C"/>
    <property type="match status" value="1"/>
</dbReference>
<dbReference type="PANTHER" id="PTHR48111">
    <property type="entry name" value="REGULATOR OF RPOS"/>
    <property type="match status" value="1"/>
</dbReference>
<feature type="domain" description="OmpR/PhoB-type" evidence="9">
    <location>
        <begin position="131"/>
        <end position="229"/>
    </location>
</feature>
<comment type="caution">
    <text evidence="10">The sequence shown here is derived from an EMBL/GenBank/DDBJ whole genome shotgun (WGS) entry which is preliminary data.</text>
</comment>
<dbReference type="FunFam" id="1.10.10.10:FF:000005">
    <property type="entry name" value="Two-component system response regulator"/>
    <property type="match status" value="1"/>
</dbReference>
<feature type="DNA-binding region" description="OmpR/PhoB-type" evidence="7">
    <location>
        <begin position="131"/>
        <end position="229"/>
    </location>
</feature>
<dbReference type="PANTHER" id="PTHR48111:SF22">
    <property type="entry name" value="REGULATOR OF RPOS"/>
    <property type="match status" value="1"/>
</dbReference>
<dbReference type="InterPro" id="IPR001867">
    <property type="entry name" value="OmpR/PhoB-type_DNA-bd"/>
</dbReference>
<evidence type="ECO:0000256" key="2">
    <source>
        <dbReference type="ARBA" id="ARBA00023012"/>
    </source>
</evidence>
<feature type="domain" description="Response regulatory" evidence="8">
    <location>
        <begin position="5"/>
        <end position="119"/>
    </location>
</feature>
<dbReference type="SMART" id="SM00862">
    <property type="entry name" value="Trans_reg_C"/>
    <property type="match status" value="1"/>
</dbReference>
<dbReference type="InterPro" id="IPR039420">
    <property type="entry name" value="WalR-like"/>
</dbReference>
<dbReference type="GO" id="GO:0000156">
    <property type="term" value="F:phosphorelay response regulator activity"/>
    <property type="evidence" value="ECO:0007669"/>
    <property type="project" value="TreeGrafter"/>
</dbReference>
<dbReference type="Pfam" id="PF00072">
    <property type="entry name" value="Response_reg"/>
    <property type="match status" value="1"/>
</dbReference>
<evidence type="ECO:0000259" key="9">
    <source>
        <dbReference type="PROSITE" id="PS51755"/>
    </source>
</evidence>
<keyword evidence="11" id="KW-1185">Reference proteome</keyword>
<dbReference type="GO" id="GO:0005829">
    <property type="term" value="C:cytosol"/>
    <property type="evidence" value="ECO:0007669"/>
    <property type="project" value="TreeGrafter"/>
</dbReference>
<keyword evidence="5" id="KW-0804">Transcription</keyword>
<name>A0A951MCG8_9BACT</name>
<evidence type="ECO:0000259" key="8">
    <source>
        <dbReference type="PROSITE" id="PS50110"/>
    </source>
</evidence>
<sequence length="230" mass="26299">MSKASILLIEDDDRLATVIKKGLEEKNYSVTQAFDGDMGLRLFDSGGYDLVITDLILPKVNGLDLSKTIREKNKRIPIIMLTALGTTDDKVEGFDAGADDYLVKPFDFRELLVRIKTLLKRAGMQLSEEKDPIIRYADLEINTDLKKAFRSGSELKLTPKEYNLLEYLVSHPERVLSREEISRDVWGVNFDTGTNFIDVYINYLRKKVDKPYDTKLIHTRSGMGFILQQQ</sequence>
<dbReference type="PROSITE" id="PS51755">
    <property type="entry name" value="OMPR_PHOB"/>
    <property type="match status" value="1"/>
</dbReference>
<dbReference type="AlphaFoldDB" id="A0A951MCG8"/>
<feature type="modified residue" description="4-aspartylphosphate" evidence="6">
    <location>
        <position position="54"/>
    </location>
</feature>
<dbReference type="Pfam" id="PF00486">
    <property type="entry name" value="Trans_reg_C"/>
    <property type="match status" value="1"/>
</dbReference>
<gene>
    <name evidence="10" type="ORF">EGN73_16155</name>
</gene>
<dbReference type="Proteomes" id="UP000727490">
    <property type="component" value="Unassembled WGS sequence"/>
</dbReference>
<evidence type="ECO:0000256" key="7">
    <source>
        <dbReference type="PROSITE-ProRule" id="PRU01091"/>
    </source>
</evidence>
<dbReference type="EMBL" id="RPHB01000007">
    <property type="protein sequence ID" value="MBW3469331.1"/>
    <property type="molecule type" value="Genomic_DNA"/>
</dbReference>
<dbReference type="GO" id="GO:0000976">
    <property type="term" value="F:transcription cis-regulatory region binding"/>
    <property type="evidence" value="ECO:0007669"/>
    <property type="project" value="TreeGrafter"/>
</dbReference>
<evidence type="ECO:0000256" key="4">
    <source>
        <dbReference type="ARBA" id="ARBA00023125"/>
    </source>
</evidence>
<dbReference type="InterPro" id="IPR001789">
    <property type="entry name" value="Sig_transdc_resp-reg_receiver"/>
</dbReference>
<accession>A0A951MCG8</accession>
<dbReference type="PROSITE" id="PS50110">
    <property type="entry name" value="RESPONSE_REGULATORY"/>
    <property type="match status" value="1"/>
</dbReference>
<evidence type="ECO:0000256" key="3">
    <source>
        <dbReference type="ARBA" id="ARBA00023015"/>
    </source>
</evidence>
<dbReference type="GO" id="GO:0006355">
    <property type="term" value="P:regulation of DNA-templated transcription"/>
    <property type="evidence" value="ECO:0007669"/>
    <property type="project" value="InterPro"/>
</dbReference>
<protein>
    <submittedName>
        <fullName evidence="10">DNA-binding response regulator</fullName>
    </submittedName>
</protein>
<organism evidence="10 11">
    <name type="scientific">Arthrospiribacter ruber</name>
    <dbReference type="NCBI Taxonomy" id="2487934"/>
    <lineage>
        <taxon>Bacteria</taxon>
        <taxon>Pseudomonadati</taxon>
        <taxon>Bacteroidota</taxon>
        <taxon>Cytophagia</taxon>
        <taxon>Cytophagales</taxon>
        <taxon>Cyclobacteriaceae</taxon>
        <taxon>Arthrospiribacter</taxon>
    </lineage>
</organism>
<evidence type="ECO:0000313" key="10">
    <source>
        <dbReference type="EMBL" id="MBW3469331.1"/>
    </source>
</evidence>
<keyword evidence="4 7" id="KW-0238">DNA-binding</keyword>
<proteinExistence type="predicted"/>
<dbReference type="RefSeq" id="WP_219292179.1">
    <property type="nucleotide sequence ID" value="NZ_RPHB01000007.1"/>
</dbReference>
<evidence type="ECO:0000256" key="5">
    <source>
        <dbReference type="ARBA" id="ARBA00023163"/>
    </source>
</evidence>
<keyword evidence="1 6" id="KW-0597">Phosphoprotein</keyword>
<evidence type="ECO:0000256" key="1">
    <source>
        <dbReference type="ARBA" id="ARBA00022553"/>
    </source>
</evidence>
<keyword evidence="3" id="KW-0805">Transcription regulation</keyword>
<dbReference type="GO" id="GO:0032993">
    <property type="term" value="C:protein-DNA complex"/>
    <property type="evidence" value="ECO:0007669"/>
    <property type="project" value="TreeGrafter"/>
</dbReference>
<dbReference type="SMART" id="SM00448">
    <property type="entry name" value="REC"/>
    <property type="match status" value="1"/>
</dbReference>
<keyword evidence="2" id="KW-0902">Two-component regulatory system</keyword>
<evidence type="ECO:0000256" key="6">
    <source>
        <dbReference type="PROSITE-ProRule" id="PRU00169"/>
    </source>
</evidence>
<reference evidence="10 11" key="1">
    <citation type="journal article" date="2020" name="Syst. Appl. Microbiol.">
        <title>Arthrospiribacter ruber gen. nov., sp. nov., a novel bacterium isolated from Arthrospira cultures.</title>
        <authorList>
            <person name="Waleron M."/>
            <person name="Misztak A."/>
            <person name="Waleron M.M."/>
            <person name="Furmaniak M."/>
            <person name="Mrozik A."/>
            <person name="Waleron K."/>
        </authorList>
    </citation>
    <scope>NUCLEOTIDE SEQUENCE [LARGE SCALE GENOMIC DNA]</scope>
    <source>
        <strain evidence="10 11">DPMB0001</strain>
    </source>
</reference>
<evidence type="ECO:0000313" key="11">
    <source>
        <dbReference type="Proteomes" id="UP000727490"/>
    </source>
</evidence>